<evidence type="ECO:0000313" key="5">
    <source>
        <dbReference type="EMBL" id="NEN23560.1"/>
    </source>
</evidence>
<organism evidence="5 6">
    <name type="scientific">Cryomorpha ignava</name>
    <dbReference type="NCBI Taxonomy" id="101383"/>
    <lineage>
        <taxon>Bacteria</taxon>
        <taxon>Pseudomonadati</taxon>
        <taxon>Bacteroidota</taxon>
        <taxon>Flavobacteriia</taxon>
        <taxon>Flavobacteriales</taxon>
        <taxon>Cryomorphaceae</taxon>
        <taxon>Cryomorpha</taxon>
    </lineage>
</organism>
<reference evidence="5 6" key="1">
    <citation type="submission" date="2020-02" db="EMBL/GenBank/DDBJ databases">
        <title>Out from the shadows clarifying the taxonomy of the family Cryomorphaceae and related taxa by utilizing the GTDB taxonomic framework.</title>
        <authorList>
            <person name="Bowman J.P."/>
        </authorList>
    </citation>
    <scope>NUCLEOTIDE SEQUENCE [LARGE SCALE GENOMIC DNA]</scope>
    <source>
        <strain evidence="5 6">QSSC 1-22</strain>
    </source>
</reference>
<sequence length="1069" mass="114577">MKKWTLFLSFCGLIATLQAQPPCTAGTVSSSQTICSGSSAATLSISGFTVGADLQWQSSLNNIAFTDIVGSTGSSFAPGSLMSTTYYRVEVSEVSCLTAFSDTLFVTVNQPPTTAPTAIAGYTSAICSGTSLILTASGGNVGSGADYQWGTGAVSDANAVFLGNPFTTGNLTTDITYWVRLKGNTACQQATAHFSKAITVHQPPTAPTAIAGGDNMVCNGASVTLMATGGLEGSGADYQWGWGNQVGTNLITTTDLNNWQATSLTSDTTFWVRRIGTSSCTTTTGGVSKLITVRPVPSVIITNPGELCQLPAQPIVITNATVGQQPLQIQWASATAQSGSVNITSDTEINLNLTSAGDNSNFIISSYGFTDAPVCTNSTPISAVFGVKPRPIITSILHNDLTPSDNSLCQGYGPVEFLVQTPDTVDWEASYFINNQFNEGAISENPFNVQIDSAGTHKFVVDSLWYNGGLSCGYNPADYELPGFYSNSVTIKPTPPAVEFIDGAPSILQFCNYASPLVIDSVARINDLNPWVDNGSGYNIEWKDSNDNSASSLNNIPLENGGDYYPVFELNGCHSKLNSSSLSFIINLIPLPDMLQSSLVFPTSICSGTPFDILFNPSENISHFAVSDFIFNSPLSSPNITDASSYPNIPGLNFSITNSSPTATSWDANIYAQNKNVSETNPVTCWALPVPIEILVNPNATFNPATANFESCQDGPNFIIDPGWNGIGDVDWDDPLGLPASVSIDQITKKITVDMNAQTVPPGIYPIRISGGYPDSNCEVDTIFNVSIYASPEIAMRILDVDATICHNEYTHIEVIDPHPDYEYQWSCTGCESSSAASTYFLPHWLNPEPLAGIWSDLSATYSITVTDASTSQRCASSKNTTVNVLADYASCPEGIDFFLPNGLSVVDEPALYFQWYDVESAGVFSAISGATDQTYFPNDALEGCDTSKYIVATSLYSDRCWSTTVNCFDQFELRACDGPKSKATSPKFLLYPNPVVGRDVVLENLSEDLEGRYSIELIDIAGKSLMSDIIQIEKIGQKKIILPKVDKGVYLLRLSNSRHSETFKIIIN</sequence>
<keyword evidence="6" id="KW-1185">Reference proteome</keyword>
<feature type="domain" description="Secretion system C-terminal sorting" evidence="3">
    <location>
        <begin position="991"/>
        <end position="1068"/>
    </location>
</feature>
<evidence type="ECO:0000256" key="2">
    <source>
        <dbReference type="SAM" id="SignalP"/>
    </source>
</evidence>
<dbReference type="Proteomes" id="UP000486602">
    <property type="component" value="Unassembled WGS sequence"/>
</dbReference>
<gene>
    <name evidence="5" type="ORF">G3O08_08605</name>
</gene>
<evidence type="ECO:0000256" key="1">
    <source>
        <dbReference type="ARBA" id="ARBA00022729"/>
    </source>
</evidence>
<dbReference type="EMBL" id="JAAGVY010000012">
    <property type="protein sequence ID" value="NEN23560.1"/>
    <property type="molecule type" value="Genomic_DNA"/>
</dbReference>
<dbReference type="Pfam" id="PF18962">
    <property type="entry name" value="Por_Secre_tail"/>
    <property type="match status" value="1"/>
</dbReference>
<dbReference type="RefSeq" id="WP_163284910.1">
    <property type="nucleotide sequence ID" value="NZ_JAAGVY010000012.1"/>
</dbReference>
<dbReference type="NCBIfam" id="TIGR04183">
    <property type="entry name" value="Por_Secre_tail"/>
    <property type="match status" value="1"/>
</dbReference>
<feature type="chain" id="PRO_5029829591" evidence="2">
    <location>
        <begin position="20"/>
        <end position="1069"/>
    </location>
</feature>
<feature type="domain" description="Ig-like" evidence="4">
    <location>
        <begin position="204"/>
        <end position="295"/>
    </location>
</feature>
<dbReference type="Pfam" id="PF19081">
    <property type="entry name" value="Ig_7"/>
    <property type="match status" value="2"/>
</dbReference>
<keyword evidence="1 2" id="KW-0732">Signal</keyword>
<dbReference type="InterPro" id="IPR026444">
    <property type="entry name" value="Secre_tail"/>
</dbReference>
<protein>
    <submittedName>
        <fullName evidence="5">T9SS type A sorting domain-containing protein</fullName>
    </submittedName>
</protein>
<evidence type="ECO:0000259" key="3">
    <source>
        <dbReference type="Pfam" id="PF18962"/>
    </source>
</evidence>
<feature type="signal peptide" evidence="2">
    <location>
        <begin position="1"/>
        <end position="19"/>
    </location>
</feature>
<proteinExistence type="predicted"/>
<name>A0A7K3WPH6_9FLAO</name>
<evidence type="ECO:0000259" key="4">
    <source>
        <dbReference type="Pfam" id="PF19081"/>
    </source>
</evidence>
<evidence type="ECO:0000313" key="6">
    <source>
        <dbReference type="Proteomes" id="UP000486602"/>
    </source>
</evidence>
<dbReference type="InterPro" id="IPR044023">
    <property type="entry name" value="Ig_7"/>
</dbReference>
<accession>A0A7K3WPH6</accession>
<dbReference type="AlphaFoldDB" id="A0A7K3WPH6"/>
<feature type="domain" description="Ig-like" evidence="4">
    <location>
        <begin position="116"/>
        <end position="192"/>
    </location>
</feature>
<comment type="caution">
    <text evidence="5">The sequence shown here is derived from an EMBL/GenBank/DDBJ whole genome shotgun (WGS) entry which is preliminary data.</text>
</comment>